<feature type="compositionally biased region" description="Low complexity" evidence="1">
    <location>
        <begin position="568"/>
        <end position="579"/>
    </location>
</feature>
<feature type="compositionally biased region" description="Basic and acidic residues" evidence="1">
    <location>
        <begin position="530"/>
        <end position="548"/>
    </location>
</feature>
<feature type="region of interest" description="Disordered" evidence="1">
    <location>
        <begin position="663"/>
        <end position="721"/>
    </location>
</feature>
<feature type="compositionally biased region" description="Low complexity" evidence="1">
    <location>
        <begin position="671"/>
        <end position="691"/>
    </location>
</feature>
<name>A0ABR0F0P6_ZASCE</name>
<gene>
    <name evidence="2" type="ORF">PRZ48_001239</name>
</gene>
<evidence type="ECO:0000313" key="2">
    <source>
        <dbReference type="EMBL" id="KAK4507504.1"/>
    </source>
</evidence>
<feature type="compositionally biased region" description="Low complexity" evidence="1">
    <location>
        <begin position="497"/>
        <end position="518"/>
    </location>
</feature>
<feature type="compositionally biased region" description="Low complexity" evidence="1">
    <location>
        <begin position="144"/>
        <end position="158"/>
    </location>
</feature>
<accession>A0ABR0F0P6</accession>
<dbReference type="Proteomes" id="UP001305779">
    <property type="component" value="Unassembled WGS sequence"/>
</dbReference>
<organism evidence="2 3">
    <name type="scientific">Zasmidium cellare</name>
    <name type="common">Wine cellar mold</name>
    <name type="synonym">Racodium cellare</name>
    <dbReference type="NCBI Taxonomy" id="395010"/>
    <lineage>
        <taxon>Eukaryota</taxon>
        <taxon>Fungi</taxon>
        <taxon>Dikarya</taxon>
        <taxon>Ascomycota</taxon>
        <taxon>Pezizomycotina</taxon>
        <taxon>Dothideomycetes</taxon>
        <taxon>Dothideomycetidae</taxon>
        <taxon>Mycosphaerellales</taxon>
        <taxon>Mycosphaerellaceae</taxon>
        <taxon>Zasmidium</taxon>
    </lineage>
</organism>
<reference evidence="2 3" key="1">
    <citation type="journal article" date="2023" name="G3 (Bethesda)">
        <title>A chromosome-level genome assembly of Zasmidium syzygii isolated from banana leaves.</title>
        <authorList>
            <person name="van Westerhoven A.C."/>
            <person name="Mehrabi R."/>
            <person name="Talebi R."/>
            <person name="Steentjes M.B.F."/>
            <person name="Corcolon B."/>
            <person name="Chong P.A."/>
            <person name="Kema G.H.J."/>
            <person name="Seidl M.F."/>
        </authorList>
    </citation>
    <scope>NUCLEOTIDE SEQUENCE [LARGE SCALE GENOMIC DNA]</scope>
    <source>
        <strain evidence="2 3">P124</strain>
    </source>
</reference>
<keyword evidence="3" id="KW-1185">Reference proteome</keyword>
<comment type="caution">
    <text evidence="2">The sequence shown here is derived from an EMBL/GenBank/DDBJ whole genome shotgun (WGS) entry which is preliminary data.</text>
</comment>
<feature type="region of interest" description="Disordered" evidence="1">
    <location>
        <begin position="476"/>
        <end position="651"/>
    </location>
</feature>
<sequence>MTDTTLQAQSKKQRLAELGRAIFNRQSGSNTISARSQRLFRATKAKSIWKNGLGKARKHWSKVRKHKRSTRRESTFDSIYPVGPISWPIPQGEQDFFSFPSQIDNNRDSAAISVTVTTPTPSNSQRDQGKRQTVWIVRNGDVEPSPLRTGPLRPRPGSVSIAHPQVAVVGETPSTPTTTRSSNTSDPTSNAGSEDWSSKPEPCSKWSLSDVSSGKLSPETETFPGQVNPTEIAEKRKSQDARRLSHDILDGHRRSDRDLLPSQLGKGSDEPDVPSKRASMPTKTPSVLKPGKTRNRPTTMHFGAVLSPVQESAFSSPDRDNFKPGPEIPPIALPGTTMEGVRDSMFDIAGHPRETTPSGGPDEALNALEGKRSSKNATRRSTVRFGGSELSPVIETAFSSPDRTGFDEVPELPPIALPGTTMEGVRDSLIVISGDAEQTTQPIAHSEALNALEGKTPVDRDPSQITDWEVDSAMNADHAKYPGKQPYRQSTYEPFQKGKIQKPQPVPIIPIGHSTPSTPITPPRSSRGKQPADAKIQENLAKARDEVNRKHRTLSRMFDQGYLVTPPASVSGRESSAAEGSEHPSGVGCTFLDPETPPLRQETPTPAPRPPPRIARKPVARQPSQKNPNTDKPLPNPPAQKPSNSPPSRLTLLETRITALETQLSTRPRPAAAAAAASAAASLHSAIHASSNVPRGPHRARASRKRDVHHEPRQPAREQPSLGSVFRDVVVLGKSTWGRF</sequence>
<feature type="region of interest" description="Disordered" evidence="1">
    <location>
        <begin position="116"/>
        <end position="337"/>
    </location>
</feature>
<evidence type="ECO:0000256" key="1">
    <source>
        <dbReference type="SAM" id="MobiDB-lite"/>
    </source>
</evidence>
<feature type="compositionally biased region" description="Basic and acidic residues" evidence="1">
    <location>
        <begin position="232"/>
        <end position="259"/>
    </location>
</feature>
<feature type="compositionally biased region" description="Polar residues" evidence="1">
    <location>
        <begin position="206"/>
        <end position="229"/>
    </location>
</feature>
<feature type="compositionally biased region" description="Low complexity" evidence="1">
    <location>
        <begin position="172"/>
        <end position="189"/>
    </location>
</feature>
<dbReference type="EMBL" id="JAXOVC010000001">
    <property type="protein sequence ID" value="KAK4507504.1"/>
    <property type="molecule type" value="Genomic_DNA"/>
</dbReference>
<evidence type="ECO:0000313" key="3">
    <source>
        <dbReference type="Proteomes" id="UP001305779"/>
    </source>
</evidence>
<proteinExistence type="predicted"/>
<protein>
    <submittedName>
        <fullName evidence="2">Uncharacterized protein</fullName>
    </submittedName>
</protein>
<feature type="region of interest" description="Disordered" evidence="1">
    <location>
        <begin position="349"/>
        <end position="381"/>
    </location>
</feature>
<feature type="compositionally biased region" description="Basic residues" evidence="1">
    <location>
        <begin position="696"/>
        <end position="707"/>
    </location>
</feature>